<gene>
    <name evidence="1" type="ORF">R55214_HHFBAMCI_01338</name>
</gene>
<sequence length="132" mass="15175">MAVLINVKEELGISKPIKVKESNANMRKTLQFQKEMARLQVEQEKLQGRADKSKSDAQAAQLMSNMFDMMMKMLDNVQVYIVEILHLDEEKQDYIEEEMDFNETMDLANKISGKIMKVEPTDATEEGDDLKA</sequence>
<evidence type="ECO:0000313" key="2">
    <source>
        <dbReference type="Proteomes" id="UP001314166"/>
    </source>
</evidence>
<keyword evidence="2" id="KW-1185">Reference proteome</keyword>
<reference evidence="1 2" key="1">
    <citation type="submission" date="2023-10" db="EMBL/GenBank/DDBJ databases">
        <authorList>
            <person name="Botero Cardona J."/>
        </authorList>
    </citation>
    <scope>NUCLEOTIDE SEQUENCE [LARGE SCALE GENOMIC DNA]</scope>
    <source>
        <strain evidence="1 2">R-55214</strain>
    </source>
</reference>
<organism evidence="1 2">
    <name type="scientific">Fructobacillus evanidus</name>
    <dbReference type="NCBI Taxonomy" id="3064281"/>
    <lineage>
        <taxon>Bacteria</taxon>
        <taxon>Bacillati</taxon>
        <taxon>Bacillota</taxon>
        <taxon>Bacilli</taxon>
        <taxon>Lactobacillales</taxon>
        <taxon>Lactobacillaceae</taxon>
        <taxon>Fructobacillus</taxon>
    </lineage>
</organism>
<dbReference type="InterPro" id="IPR009681">
    <property type="entry name" value="Phage_TAC_Siphoviridae"/>
</dbReference>
<dbReference type="Proteomes" id="UP001314166">
    <property type="component" value="Unassembled WGS sequence"/>
</dbReference>
<accession>A0ABN9YX57</accession>
<name>A0ABN9YX57_9LACO</name>
<protein>
    <submittedName>
        <fullName evidence="1">Uncharacterized protein</fullName>
    </submittedName>
</protein>
<proteinExistence type="predicted"/>
<evidence type="ECO:0000313" key="1">
    <source>
        <dbReference type="EMBL" id="CAK1251517.1"/>
    </source>
</evidence>
<dbReference type="Pfam" id="PF06896">
    <property type="entry name" value="Phage_TAC_3"/>
    <property type="match status" value="1"/>
</dbReference>
<comment type="caution">
    <text evidence="1">The sequence shown here is derived from an EMBL/GenBank/DDBJ whole genome shotgun (WGS) entry which is preliminary data.</text>
</comment>
<dbReference type="RefSeq" id="WP_338344535.1">
    <property type="nucleotide sequence ID" value="NZ_CAUZLM010000008.1"/>
</dbReference>
<dbReference type="EMBL" id="CAUZMB010000009">
    <property type="protein sequence ID" value="CAK1251517.1"/>
    <property type="molecule type" value="Genomic_DNA"/>
</dbReference>